<comment type="caution">
    <text evidence="4">The sequence shown here is derived from an EMBL/GenBank/DDBJ whole genome shotgun (WGS) entry which is preliminary data.</text>
</comment>
<gene>
    <name evidence="4" type="ORF">PC110_g6891</name>
    <name evidence="1" type="ORF">PC115_g4583</name>
    <name evidence="2" type="ORF">PC117_g5316</name>
    <name evidence="3" type="ORF">PC118_g5147</name>
</gene>
<dbReference type="Proteomes" id="UP000697107">
    <property type="component" value="Unassembled WGS sequence"/>
</dbReference>
<dbReference type="VEuPathDB" id="FungiDB:PC110_g6891"/>
<dbReference type="OrthoDB" id="89985at2759"/>
<dbReference type="Proteomes" id="UP000251314">
    <property type="component" value="Unassembled WGS sequence"/>
</dbReference>
<sequence length="89" mass="10270">MPTPTGHPALKTRRRATALKPVLSWQPRYGPCKSRLEDSEQYRLSCNAQRLERVVAVKTVVQAERRVKVTTNFYPGQLSFLTVPMWLAW</sequence>
<evidence type="ECO:0000313" key="4">
    <source>
        <dbReference type="EMBL" id="RAW36811.1"/>
    </source>
</evidence>
<dbReference type="Proteomes" id="UP000736787">
    <property type="component" value="Unassembled WGS sequence"/>
</dbReference>
<accession>A0A329SJQ7</accession>
<evidence type="ECO:0000313" key="5">
    <source>
        <dbReference type="Proteomes" id="UP000251314"/>
    </source>
</evidence>
<evidence type="ECO:0000313" key="2">
    <source>
        <dbReference type="EMBL" id="KAG2949367.1"/>
    </source>
</evidence>
<dbReference type="EMBL" id="RCML01000104">
    <property type="protein sequence ID" value="KAG2991324.1"/>
    <property type="molecule type" value="Genomic_DNA"/>
</dbReference>
<dbReference type="Proteomes" id="UP000774804">
    <property type="component" value="Unassembled WGS sequence"/>
</dbReference>
<reference evidence="4 5" key="1">
    <citation type="submission" date="2018-01" db="EMBL/GenBank/DDBJ databases">
        <title>Draft genome of the strawberry crown rot pathogen Phytophthora cactorum.</title>
        <authorList>
            <person name="Armitage A.D."/>
            <person name="Lysoe E."/>
            <person name="Nellist C.F."/>
            <person name="Harrison R.J."/>
            <person name="Brurberg M.B."/>
        </authorList>
    </citation>
    <scope>NUCLEOTIDE SEQUENCE [LARGE SCALE GENOMIC DNA]</scope>
    <source>
        <strain evidence="4 5">10300</strain>
    </source>
</reference>
<reference evidence="1" key="2">
    <citation type="submission" date="2018-10" db="EMBL/GenBank/DDBJ databases">
        <title>Effector identification in a new, highly contiguous assembly of the strawberry crown rot pathogen Phytophthora cactorum.</title>
        <authorList>
            <person name="Armitage A.D."/>
            <person name="Nellist C.F."/>
            <person name="Bates H."/>
            <person name="Vickerstaff R.J."/>
            <person name="Harrison R.J."/>
        </authorList>
    </citation>
    <scope>NUCLEOTIDE SEQUENCE</scope>
    <source>
        <strain evidence="1">4032</strain>
        <strain evidence="2">4040</strain>
        <strain evidence="3">P415</strain>
    </source>
</reference>
<organism evidence="4 5">
    <name type="scientific">Phytophthora cactorum</name>
    <dbReference type="NCBI Taxonomy" id="29920"/>
    <lineage>
        <taxon>Eukaryota</taxon>
        <taxon>Sar</taxon>
        <taxon>Stramenopiles</taxon>
        <taxon>Oomycota</taxon>
        <taxon>Peronosporomycetes</taxon>
        <taxon>Peronosporales</taxon>
        <taxon>Peronosporaceae</taxon>
        <taxon>Phytophthora</taxon>
    </lineage>
</organism>
<dbReference type="EMBL" id="RCMI01000089">
    <property type="protein sequence ID" value="KAG2936442.1"/>
    <property type="molecule type" value="Genomic_DNA"/>
</dbReference>
<keyword evidence="5" id="KW-1185">Reference proteome</keyword>
<dbReference type="AlphaFoldDB" id="A0A329SJQ7"/>
<protein>
    <submittedName>
        <fullName evidence="4">Uncharacterized protein</fullName>
    </submittedName>
</protein>
<evidence type="ECO:0000313" key="3">
    <source>
        <dbReference type="EMBL" id="KAG2991324.1"/>
    </source>
</evidence>
<dbReference type="EMBL" id="MJFZ01000128">
    <property type="protein sequence ID" value="RAW36811.1"/>
    <property type="molecule type" value="Genomic_DNA"/>
</dbReference>
<proteinExistence type="predicted"/>
<evidence type="ECO:0000313" key="1">
    <source>
        <dbReference type="EMBL" id="KAG2936442.1"/>
    </source>
</evidence>
<name>A0A329SJQ7_9STRA</name>
<dbReference type="EMBL" id="RCMK01000092">
    <property type="protein sequence ID" value="KAG2949367.1"/>
    <property type="molecule type" value="Genomic_DNA"/>
</dbReference>